<dbReference type="AlphaFoldDB" id="A0A016TEB4"/>
<proteinExistence type="inferred from homology"/>
<dbReference type="OrthoDB" id="27962at2759"/>
<evidence type="ECO:0000313" key="5">
    <source>
        <dbReference type="EMBL" id="EYC01314.1"/>
    </source>
</evidence>
<dbReference type="InterPro" id="IPR013935">
    <property type="entry name" value="Trs120_TRAPPC9"/>
</dbReference>
<dbReference type="PANTHER" id="PTHR21512:SF5">
    <property type="entry name" value="TRAFFICKING PROTEIN PARTICLE COMPLEX SUBUNIT 9"/>
    <property type="match status" value="1"/>
</dbReference>
<evidence type="ECO:0000259" key="3">
    <source>
        <dbReference type="Pfam" id="PF08626"/>
    </source>
</evidence>
<name>A0A016TEB4_9BILA</name>
<dbReference type="InterPro" id="IPR058565">
    <property type="entry name" value="Ig_TRAPPC9_Trs120_1st"/>
</dbReference>
<evidence type="ECO:0000259" key="4">
    <source>
        <dbReference type="Pfam" id="PF26254"/>
    </source>
</evidence>
<dbReference type="EMBL" id="JARK01001444">
    <property type="protein sequence ID" value="EYC01314.1"/>
    <property type="molecule type" value="Genomic_DNA"/>
</dbReference>
<feature type="domain" description="Trs120/TRAPPC9 N-terminal" evidence="3">
    <location>
        <begin position="224"/>
        <end position="293"/>
    </location>
</feature>
<accession>A0A016TEB4</accession>
<dbReference type="Proteomes" id="UP000024635">
    <property type="component" value="Unassembled WGS sequence"/>
</dbReference>
<sequence length="1245" mass="138952">MDGVPCIEDHQRVTILIRQVGPRNAAVFNRIVDRLARQRSIQVSDNPKRIFHANFVTSVNTELVRFGELQAHRRVLGLIGVACAQPSTSAAPARKSSSSVSDDVGLAPITTRRRSSLTGGSTMDEVKSNYEKVKRDYDSTLVDSRCILLGYDEEQVSAHFSSRETFLFHRIEESDELEMGVREFMRAIYFVLESKRVDQSFEKLECPPCPILPEEEKFRFGVENKASKTYKRKCIGRSRKQNADYAMLTGLPQLALDSYAASMDMLKTCNDMLWFAGACEGWACAAMSLLYDGLTSNSLMYRVASMTPTQIRDIGSTGHLSLGAAISAATTFQHNLGVSLGHQRHRSDENTRVPVSDDSSETSESRRSRMPWAVLRGDKAKEKIEPSAIMEKFELALENYAKFSFAAMIEYDCMMKAVSLYRYQRMYVEMETFHRDHIGKYLDDSFTRFDNHTKAAICANSTALYREVGFRRKCSFFARLGVLFRLQISDGEQRTPQDYRVVYPVLYRTLPGYGIKENVREVPQDGILKGPVQLQIKALHEVYTAASRAELTEAAIRHICHLIQVYYDEMDPTLANRLFDDLQNLVRIKGSPPQLNQRISVPVGNIILPSIQLTRFPMVSDPILCPLPPHLAPTVLHPNSGQPQLFIYSPFQQKKTSNEIYWVVDCACEVSILVYNCRPYELIVRELCLLADGCLFESVPVRLILPAANEGAAPARIKLIGVPRTPGLLTITGYCCEVFGVRNVCKLYGPKGPLKVEVLPSLAVLQLVSSLPRAPIEEDQNEHNAEITVYSGQLFEHSLTVKNTSPSINIRKVRLQVWQPKVSGGPSMIELVSEDADATFTLAPNEEKSIKFRIFGIDPTATADDEGSTDEKIVETALPLASTLAETANDSEAHDLIPYTGRLLTCQFLFQYVADVDGPEGESYERSARLSIAVCVVPAVTVSAWHVLPGDGPFTRYIVVDVTNSTEHDAELVYSSNRRMNVLPKETCRVPLLSPCCSDVAGRAFHAATQKDSHMMQKLEVRYPMCIEDDNLEQQPSVEKLRATLELHVAKHLDIRWAIPAMNLEGLVPVGALLSSVSLLKQLVLPAISLDISVNGTPYLSEDDISVGIGEMVLIKVAVISSLEYDFDGILTLECYQEISNFFGSVDKTENLLIIGQRKVPFVVPKSVSFSVGLTFVIDLLAEHRTPPHLSMSTPRCELSFHVMFRVEGVHKVRPQIVSRRANESLFSDEVFVSPVGFSVSTKAH</sequence>
<keyword evidence="6" id="KW-1185">Reference proteome</keyword>
<dbReference type="GO" id="GO:0005802">
    <property type="term" value="C:trans-Golgi network"/>
    <property type="evidence" value="ECO:0007669"/>
    <property type="project" value="TreeGrafter"/>
</dbReference>
<evidence type="ECO:0000313" key="6">
    <source>
        <dbReference type="Proteomes" id="UP000024635"/>
    </source>
</evidence>
<dbReference type="PANTHER" id="PTHR21512">
    <property type="entry name" value="TRAFFICKING PROTEIN PARTICLE COMPLEX SUBUNIT 9"/>
    <property type="match status" value="1"/>
</dbReference>
<evidence type="ECO:0000256" key="1">
    <source>
        <dbReference type="ARBA" id="ARBA00008459"/>
    </source>
</evidence>
<feature type="region of interest" description="Disordered" evidence="2">
    <location>
        <begin position="340"/>
        <end position="369"/>
    </location>
</feature>
<comment type="caution">
    <text evidence="5">The sequence shown here is derived from an EMBL/GenBank/DDBJ whole genome shotgun (WGS) entry which is preliminary data.</text>
</comment>
<feature type="domain" description="Trs120/TRAPPC9 first Ig-like" evidence="4">
    <location>
        <begin position="646"/>
        <end position="742"/>
    </location>
</feature>
<dbReference type="Pfam" id="PF26254">
    <property type="entry name" value="Ig_TRAPPC9-Trs120_1st"/>
    <property type="match status" value="1"/>
</dbReference>
<dbReference type="InterPro" id="IPR058563">
    <property type="entry name" value="Trs120_TRAPPC9_N"/>
</dbReference>
<protein>
    <submittedName>
        <fullName evidence="5">Uncharacterized protein</fullName>
    </submittedName>
</protein>
<organism evidence="5 6">
    <name type="scientific">Ancylostoma ceylanicum</name>
    <dbReference type="NCBI Taxonomy" id="53326"/>
    <lineage>
        <taxon>Eukaryota</taxon>
        <taxon>Metazoa</taxon>
        <taxon>Ecdysozoa</taxon>
        <taxon>Nematoda</taxon>
        <taxon>Chromadorea</taxon>
        <taxon>Rhabditida</taxon>
        <taxon>Rhabditina</taxon>
        <taxon>Rhabditomorpha</taxon>
        <taxon>Strongyloidea</taxon>
        <taxon>Ancylostomatidae</taxon>
        <taxon>Ancylostomatinae</taxon>
        <taxon>Ancylostoma</taxon>
    </lineage>
</organism>
<reference evidence="6" key="1">
    <citation type="journal article" date="2015" name="Nat. Genet.">
        <title>The genome and transcriptome of the zoonotic hookworm Ancylostoma ceylanicum identify infection-specific gene families.</title>
        <authorList>
            <person name="Schwarz E.M."/>
            <person name="Hu Y."/>
            <person name="Antoshechkin I."/>
            <person name="Miller M.M."/>
            <person name="Sternberg P.W."/>
            <person name="Aroian R.V."/>
        </authorList>
    </citation>
    <scope>NUCLEOTIDE SEQUENCE</scope>
    <source>
        <strain evidence="6">HY135</strain>
    </source>
</reference>
<comment type="similarity">
    <text evidence="1">Belongs to the NIBP family.</text>
</comment>
<dbReference type="STRING" id="53326.A0A016TEB4"/>
<dbReference type="Pfam" id="PF08626">
    <property type="entry name" value="TRAPPC9-Trs120"/>
    <property type="match status" value="1"/>
</dbReference>
<evidence type="ECO:0000256" key="2">
    <source>
        <dbReference type="SAM" id="MobiDB-lite"/>
    </source>
</evidence>
<gene>
    <name evidence="5" type="primary">Acey_s0108.g36</name>
    <name evidence="5" type="synonym">Acey-C35C5.6</name>
    <name evidence="5" type="ORF">Y032_0108g36</name>
</gene>